<feature type="region of interest" description="Disordered" evidence="1">
    <location>
        <begin position="1"/>
        <end position="46"/>
    </location>
</feature>
<accession>E3QKG5</accession>
<dbReference type="VEuPathDB" id="FungiDB:GLRG_06497"/>
<sequence length="167" mass="17898">MNSSSSFTSIGPSASAHSRNHLRAHGLGDRAGRRDGEGRAEGEAEVRLPGVVARQPEGLRGEVLAKVDDRIEEGPAADGGALAAGAVVVHGLLCQQLGRAKENFESREIRAESHHGRFDPADVLGPEEADKFMSFEEYSAHWEVTSKGLIGKTDIRAISPVLRYKST</sequence>
<feature type="compositionally biased region" description="Polar residues" evidence="1">
    <location>
        <begin position="1"/>
        <end position="17"/>
    </location>
</feature>
<reference evidence="3" key="1">
    <citation type="journal article" date="2012" name="Nat. Genet.">
        <title>Lifestyle transitions in plant pathogenic Colletotrichum fungi deciphered by genome and transcriptome analyses.</title>
        <authorList>
            <person name="O'Connell R.J."/>
            <person name="Thon M.R."/>
            <person name="Hacquard S."/>
            <person name="Amyotte S.G."/>
            <person name="Kleemann J."/>
            <person name="Torres M.F."/>
            <person name="Damm U."/>
            <person name="Buiate E.A."/>
            <person name="Epstein L."/>
            <person name="Alkan N."/>
            <person name="Altmueller J."/>
            <person name="Alvarado-Balderrama L."/>
            <person name="Bauser C.A."/>
            <person name="Becker C."/>
            <person name="Birren B.W."/>
            <person name="Chen Z."/>
            <person name="Choi J."/>
            <person name="Crouch J.A."/>
            <person name="Duvick J.P."/>
            <person name="Farman M.A."/>
            <person name="Gan P."/>
            <person name="Heiman D."/>
            <person name="Henrissat B."/>
            <person name="Howard R.J."/>
            <person name="Kabbage M."/>
            <person name="Koch C."/>
            <person name="Kracher B."/>
            <person name="Kubo Y."/>
            <person name="Law A.D."/>
            <person name="Lebrun M.-H."/>
            <person name="Lee Y.-H."/>
            <person name="Miyara I."/>
            <person name="Moore N."/>
            <person name="Neumann U."/>
            <person name="Nordstroem K."/>
            <person name="Panaccione D.G."/>
            <person name="Panstruga R."/>
            <person name="Place M."/>
            <person name="Proctor R.H."/>
            <person name="Prusky D."/>
            <person name="Rech G."/>
            <person name="Reinhardt R."/>
            <person name="Rollins J.A."/>
            <person name="Rounsley S."/>
            <person name="Schardl C.L."/>
            <person name="Schwartz D.C."/>
            <person name="Shenoy N."/>
            <person name="Shirasu K."/>
            <person name="Sikhakolli U.R."/>
            <person name="Stueber K."/>
            <person name="Sukno S.A."/>
            <person name="Sweigard J.A."/>
            <person name="Takano Y."/>
            <person name="Takahara H."/>
            <person name="Trail F."/>
            <person name="van der Does H.C."/>
            <person name="Voll L.M."/>
            <person name="Will I."/>
            <person name="Young S."/>
            <person name="Zeng Q."/>
            <person name="Zhang J."/>
            <person name="Zhou S."/>
            <person name="Dickman M.B."/>
            <person name="Schulze-Lefert P."/>
            <person name="Ver Loren van Themaat E."/>
            <person name="Ma L.-J."/>
            <person name="Vaillancourt L.J."/>
        </authorList>
    </citation>
    <scope>NUCLEOTIDE SEQUENCE [LARGE SCALE GENOMIC DNA]</scope>
    <source>
        <strain evidence="3">M1.001 / M2 / FGSC 10212</strain>
    </source>
</reference>
<organism evidence="3">
    <name type="scientific">Colletotrichum graminicola (strain M1.001 / M2 / FGSC 10212)</name>
    <name type="common">Maize anthracnose fungus</name>
    <name type="synonym">Glomerella graminicola</name>
    <dbReference type="NCBI Taxonomy" id="645133"/>
    <lineage>
        <taxon>Eukaryota</taxon>
        <taxon>Fungi</taxon>
        <taxon>Dikarya</taxon>
        <taxon>Ascomycota</taxon>
        <taxon>Pezizomycotina</taxon>
        <taxon>Sordariomycetes</taxon>
        <taxon>Hypocreomycetidae</taxon>
        <taxon>Glomerellales</taxon>
        <taxon>Glomerellaceae</taxon>
        <taxon>Colletotrichum</taxon>
        <taxon>Colletotrichum graminicola species complex</taxon>
    </lineage>
</organism>
<dbReference type="GeneID" id="24411862"/>
<dbReference type="RefSeq" id="XP_008095373.1">
    <property type="nucleotide sequence ID" value="XM_008097182.1"/>
</dbReference>
<dbReference type="Proteomes" id="UP000008782">
    <property type="component" value="Unassembled WGS sequence"/>
</dbReference>
<dbReference type="HOGENOM" id="CLU_1594398_0_0_1"/>
<evidence type="ECO:0000313" key="3">
    <source>
        <dbReference type="Proteomes" id="UP000008782"/>
    </source>
</evidence>
<dbReference type="EMBL" id="GG697354">
    <property type="protein sequence ID" value="EFQ31353.1"/>
    <property type="molecule type" value="Genomic_DNA"/>
</dbReference>
<proteinExistence type="predicted"/>
<evidence type="ECO:0000313" key="2">
    <source>
        <dbReference type="EMBL" id="EFQ31353.1"/>
    </source>
</evidence>
<name>E3QKG5_COLGM</name>
<dbReference type="AlphaFoldDB" id="E3QKG5"/>
<protein>
    <submittedName>
        <fullName evidence="2">Uncharacterized protein</fullName>
    </submittedName>
</protein>
<gene>
    <name evidence="2" type="ORF">GLRG_06497</name>
</gene>
<feature type="compositionally biased region" description="Basic and acidic residues" evidence="1">
    <location>
        <begin position="26"/>
        <end position="46"/>
    </location>
</feature>
<keyword evidence="3" id="KW-1185">Reference proteome</keyword>
<evidence type="ECO:0000256" key="1">
    <source>
        <dbReference type="SAM" id="MobiDB-lite"/>
    </source>
</evidence>
<dbReference type="STRING" id="645133.E3QKG5"/>